<feature type="region of interest" description="Disordered" evidence="1">
    <location>
        <begin position="342"/>
        <end position="366"/>
    </location>
</feature>
<proteinExistence type="predicted"/>
<sequence>MAATRGPIPVRCQADCFNMCLTRQTDKFHWSKRGVGKEKERDPDPVAPLKLLALESASLLADEGEKEFWHPGPPIRIFTAGWSNLDEFEVIMQRLNASRIDRILINPSARALESLFDRLAVPQLRVLDFTGPYLPCEVVPALVDFLRSPRSHGLEYLIVPTANRSPLAHFSAIIQALTEGNVTLKVVCDRSCGFEDYPPVNCTCAQRRFKKQEHCMVARQTRAFNEVLDRNKHLTERVRRGALSSLVAARILYHARPADSGPCPIMDLPSEVLQNIAWFASHDPEPTLSESQFFKINKHASDRDSIAPMARIFNDAAAEGPGKLASARDEWLANGGFWGGVEQKDGTMASPDTDPGNDSDSDDSASSTHVYHLYLTATGPIPGLDWAGRGAPPSQDGDDDLAPLWDALGDSGHIWDRSSTWVPVRSSIEAAIDWSSPAELAPLLDALSRSRVACLKLYSQAPPEPTDALLVALLPLLPPDVRFLQLHVNLSVAAVFRLHQFLVDDARAHSVEYLALEGYAFSTLLQHDVRGLREANGALRRVCHENWHVPRFLWPGPCLCHVGSRVGTKITRSNFVRYLEDNAGATADLRRGVMRTLATGRVVLRGKTRDGSTSAHLTRLPRELQLHILHLAADAGMTRPQVARALQHAADAERFKAVARVMRTARADGGMRALASAWAEWLGNGGFWPGV</sequence>
<evidence type="ECO:0000256" key="1">
    <source>
        <dbReference type="SAM" id="MobiDB-lite"/>
    </source>
</evidence>
<organism evidence="2 3">
    <name type="scientific">Vanrija pseudolonga</name>
    <dbReference type="NCBI Taxonomy" id="143232"/>
    <lineage>
        <taxon>Eukaryota</taxon>
        <taxon>Fungi</taxon>
        <taxon>Dikarya</taxon>
        <taxon>Basidiomycota</taxon>
        <taxon>Agaricomycotina</taxon>
        <taxon>Tremellomycetes</taxon>
        <taxon>Trichosporonales</taxon>
        <taxon>Trichosporonaceae</taxon>
        <taxon>Vanrija</taxon>
    </lineage>
</organism>
<dbReference type="AlphaFoldDB" id="A0AAF1BGZ0"/>
<gene>
    <name evidence="2" type="ORF">LOC62_03G003944</name>
</gene>
<dbReference type="Proteomes" id="UP000827549">
    <property type="component" value="Chromosome 3"/>
</dbReference>
<dbReference type="EMBL" id="CP086716">
    <property type="protein sequence ID" value="WOO80426.1"/>
    <property type="molecule type" value="Genomic_DNA"/>
</dbReference>
<keyword evidence="3" id="KW-1185">Reference proteome</keyword>
<accession>A0AAF1BGZ0</accession>
<name>A0AAF1BGZ0_9TREE</name>
<protein>
    <submittedName>
        <fullName evidence="2">Uncharacterized protein</fullName>
    </submittedName>
</protein>
<evidence type="ECO:0000313" key="2">
    <source>
        <dbReference type="EMBL" id="WOO80426.1"/>
    </source>
</evidence>
<dbReference type="GeneID" id="87807185"/>
<dbReference type="RefSeq" id="XP_062626458.1">
    <property type="nucleotide sequence ID" value="XM_062770474.1"/>
</dbReference>
<evidence type="ECO:0000313" key="3">
    <source>
        <dbReference type="Proteomes" id="UP000827549"/>
    </source>
</evidence>
<reference evidence="2" key="1">
    <citation type="submission" date="2023-10" db="EMBL/GenBank/DDBJ databases">
        <authorList>
            <person name="Noh H."/>
        </authorList>
    </citation>
    <scope>NUCLEOTIDE SEQUENCE</scope>
    <source>
        <strain evidence="2">DUCC4014</strain>
    </source>
</reference>